<gene>
    <name evidence="1" type="ORF">K3G42_004379</name>
</gene>
<organism evidence="1 2">
    <name type="scientific">Sphaerodactylus townsendi</name>
    <dbReference type="NCBI Taxonomy" id="933632"/>
    <lineage>
        <taxon>Eukaryota</taxon>
        <taxon>Metazoa</taxon>
        <taxon>Chordata</taxon>
        <taxon>Craniata</taxon>
        <taxon>Vertebrata</taxon>
        <taxon>Euteleostomi</taxon>
        <taxon>Lepidosauria</taxon>
        <taxon>Squamata</taxon>
        <taxon>Bifurcata</taxon>
        <taxon>Gekkota</taxon>
        <taxon>Sphaerodactylidae</taxon>
        <taxon>Sphaerodactylus</taxon>
    </lineage>
</organism>
<dbReference type="EMBL" id="CM037624">
    <property type="protein sequence ID" value="KAH8010442.1"/>
    <property type="molecule type" value="Genomic_DNA"/>
</dbReference>
<reference evidence="1" key="1">
    <citation type="submission" date="2021-08" db="EMBL/GenBank/DDBJ databases">
        <title>The first chromosome-level gecko genome reveals the dynamic sex chromosomes of Neotropical dwarf geckos (Sphaerodactylidae: Sphaerodactylus).</title>
        <authorList>
            <person name="Pinto B.J."/>
            <person name="Keating S.E."/>
            <person name="Gamble T."/>
        </authorList>
    </citation>
    <scope>NUCLEOTIDE SEQUENCE</scope>
    <source>
        <strain evidence="1">TG3544</strain>
    </source>
</reference>
<name>A0ACB8FUZ1_9SAUR</name>
<evidence type="ECO:0000313" key="2">
    <source>
        <dbReference type="Proteomes" id="UP000827872"/>
    </source>
</evidence>
<sequence>MMKWQANEDQWVWIQANAQVGCRNGSSEYVGALEQAPKEREDHQKIPNNTTSLKGNRDTGDLTKHCKWTTMEKEQNCIKVKFEDHTDDDDDECFGAQEFFSSNGSLFGFQHSNSTNGTWASRNLSSSCTRAQHNENMGPNKTPKPFYHRDQRPFGSSAACSSHWSGMENCQQHPHLQQYATNSHSMEYTKLPCPLMSPEVPYNSQNMLIKTEYDSDSENVANSYAVSPSQVWMDEKSALKKPSSHFPSRVHLKAELGFNEHPPPCQSPKRWVYSPYNWQCLVMHHSNLIRSGPGRGADDKETCPQNPIGVESMEDMQGAYCCNPFYNTGFAEERELNTQVLKTLCEFKNPSFIPTIKHEPLDSPPLSGSSRNGVQATFSENTLAGSQPHKIMGSTFSQQTV</sequence>
<evidence type="ECO:0000313" key="1">
    <source>
        <dbReference type="EMBL" id="KAH8010442.1"/>
    </source>
</evidence>
<protein>
    <submittedName>
        <fullName evidence="1">Uncharacterized protein</fullName>
    </submittedName>
</protein>
<dbReference type="Proteomes" id="UP000827872">
    <property type="component" value="Linkage Group LG11"/>
</dbReference>
<keyword evidence="2" id="KW-1185">Reference proteome</keyword>
<accession>A0ACB8FUZ1</accession>
<comment type="caution">
    <text evidence="1">The sequence shown here is derived from an EMBL/GenBank/DDBJ whole genome shotgun (WGS) entry which is preliminary data.</text>
</comment>
<proteinExistence type="predicted"/>